<evidence type="ECO:0000313" key="1">
    <source>
        <dbReference type="EMBL" id="ATY60863.1"/>
    </source>
</evidence>
<name>A0A2H4SCP5_CORMI</name>
<proteinExistence type="predicted"/>
<dbReference type="Proteomes" id="UP000323067">
    <property type="component" value="Chromosome vi"/>
</dbReference>
<reference evidence="1 2" key="1">
    <citation type="journal article" date="2017" name="BMC Genomics">
        <title>Chromosome level assembly and secondary metabolite potential of the parasitic fungus Cordyceps militaris.</title>
        <authorList>
            <person name="Kramer G.J."/>
            <person name="Nodwell J.R."/>
        </authorList>
    </citation>
    <scope>NUCLEOTIDE SEQUENCE [LARGE SCALE GENOMIC DNA]</scope>
    <source>
        <strain evidence="1 2">ATCC 34164</strain>
    </source>
</reference>
<organism evidence="1 2">
    <name type="scientific">Cordyceps militaris</name>
    <name type="common">Caterpillar fungus</name>
    <name type="synonym">Clavaria militaris</name>
    <dbReference type="NCBI Taxonomy" id="73501"/>
    <lineage>
        <taxon>Eukaryota</taxon>
        <taxon>Fungi</taxon>
        <taxon>Dikarya</taxon>
        <taxon>Ascomycota</taxon>
        <taxon>Pezizomycotina</taxon>
        <taxon>Sordariomycetes</taxon>
        <taxon>Hypocreomycetidae</taxon>
        <taxon>Hypocreales</taxon>
        <taxon>Cordycipitaceae</taxon>
        <taxon>Cordyceps</taxon>
    </lineage>
</organism>
<dbReference type="EMBL" id="CP023323">
    <property type="protein sequence ID" value="ATY60863.1"/>
    <property type="molecule type" value="Genomic_DNA"/>
</dbReference>
<evidence type="ECO:0000313" key="2">
    <source>
        <dbReference type="Proteomes" id="UP000323067"/>
    </source>
</evidence>
<dbReference type="AlphaFoldDB" id="A0A2H4SCP5"/>
<gene>
    <name evidence="1" type="ORF">A9K55_006414</name>
</gene>
<dbReference type="VEuPathDB" id="FungiDB:CCM_02505"/>
<dbReference type="OrthoDB" id="4177740at2759"/>
<accession>A0A2H4SCP5</accession>
<sequence>MHCCTFDGSSADATATEKIRRATLEKIQRDKLVDMLKTLDALHDLPEIDINDLEKLSIIRGPMLDVDNWASLLPNEFHTRFFMPFDWPQDWLEYEAWSTCDFWMRMDHLDLHQTCNLHFQKCRAKWLSARLSQLNNVDPEIWDIYTSGYCDLLERAGLRLPCRSFHRRKMFPYHEYSGHWGYLAKLDTDRPHAACLMLDSGENITSDVLLRSEVAASICMSQYQLKHGFFINHHTKPILITTLFRDQKARFTQAHFDSKQNKLMLRQSRLLDLSGARPGADAWLTIRWMACTPVGETRYPRALDNAEGNSHARASLPPSIMVVSS</sequence>
<dbReference type="VEuPathDB" id="FungiDB:A9K55_006414"/>
<protein>
    <submittedName>
        <fullName evidence="1">Uncharacterized protein</fullName>
    </submittedName>
</protein>